<dbReference type="SMART" id="SM00825">
    <property type="entry name" value="PKS_KS"/>
    <property type="match status" value="1"/>
</dbReference>
<evidence type="ECO:0000256" key="4">
    <source>
        <dbReference type="ARBA" id="ARBA00022679"/>
    </source>
</evidence>
<dbReference type="RefSeq" id="XP_056077327.1">
    <property type="nucleotide sequence ID" value="XM_056210505.1"/>
</dbReference>
<dbReference type="OrthoDB" id="329835at2759"/>
<dbReference type="InterPro" id="IPR020807">
    <property type="entry name" value="PKS_DH"/>
</dbReference>
<dbReference type="Gene3D" id="3.40.47.10">
    <property type="match status" value="1"/>
</dbReference>
<dbReference type="GO" id="GO:0006633">
    <property type="term" value="P:fatty acid biosynthetic process"/>
    <property type="evidence" value="ECO:0007669"/>
    <property type="project" value="TreeGrafter"/>
</dbReference>
<dbReference type="InterPro" id="IPR049900">
    <property type="entry name" value="PKS_mFAS_DH"/>
</dbReference>
<evidence type="ECO:0000259" key="7">
    <source>
        <dbReference type="PROSITE" id="PS52019"/>
    </source>
</evidence>
<name>A0A9W8XYW0_9PLEO</name>
<dbReference type="InterPro" id="IPR049551">
    <property type="entry name" value="PKS_DH_C"/>
</dbReference>
<dbReference type="InterPro" id="IPR049552">
    <property type="entry name" value="PKS_DH_N"/>
</dbReference>
<keyword evidence="3" id="KW-0489">Methyltransferase</keyword>
<accession>A0A9W8XYW0</accession>
<dbReference type="Pfam" id="PF14765">
    <property type="entry name" value="PS-DH"/>
    <property type="match status" value="1"/>
</dbReference>
<dbReference type="InterPro" id="IPR014031">
    <property type="entry name" value="Ketoacyl_synth_C"/>
</dbReference>
<dbReference type="Pfam" id="PF21089">
    <property type="entry name" value="PKS_DH_N"/>
    <property type="match status" value="1"/>
</dbReference>
<proteinExistence type="predicted"/>
<evidence type="ECO:0000259" key="6">
    <source>
        <dbReference type="PROSITE" id="PS52004"/>
    </source>
</evidence>
<dbReference type="InterPro" id="IPR042104">
    <property type="entry name" value="PKS_dehydratase_sf"/>
</dbReference>
<feature type="region of interest" description="C-terminal hotdog fold" evidence="5">
    <location>
        <begin position="806"/>
        <end position="968"/>
    </location>
</feature>
<dbReference type="Pfam" id="PF02801">
    <property type="entry name" value="Ketoacyl-synt_C"/>
    <property type="match status" value="1"/>
</dbReference>
<dbReference type="Gene3D" id="3.30.70.3290">
    <property type="match status" value="1"/>
</dbReference>
<dbReference type="SUPFAM" id="SSF53335">
    <property type="entry name" value="S-adenosyl-L-methionine-dependent methyltransferases"/>
    <property type="match status" value="1"/>
</dbReference>
<feature type="active site" description="Proton donor; for dehydratase activity" evidence="5">
    <location>
        <position position="865"/>
    </location>
</feature>
<dbReference type="SMART" id="SM00826">
    <property type="entry name" value="PKS_DH"/>
    <property type="match status" value="1"/>
</dbReference>
<feature type="domain" description="PKS/mFAS DH" evidence="7">
    <location>
        <begin position="647"/>
        <end position="968"/>
    </location>
</feature>
<dbReference type="SMART" id="SM00827">
    <property type="entry name" value="PKS_AT"/>
    <property type="match status" value="1"/>
</dbReference>
<dbReference type="InterPro" id="IPR050091">
    <property type="entry name" value="PKS_NRPS_Biosynth_Enz"/>
</dbReference>
<comment type="caution">
    <text evidence="8">The sequence shown here is derived from an EMBL/GenBank/DDBJ whole genome shotgun (WGS) entry which is preliminary data.</text>
</comment>
<dbReference type="InterPro" id="IPR014043">
    <property type="entry name" value="Acyl_transferase_dom"/>
</dbReference>
<dbReference type="Pfam" id="PF16197">
    <property type="entry name" value="KAsynt_C_assoc"/>
    <property type="match status" value="1"/>
</dbReference>
<dbReference type="CDD" id="cd00833">
    <property type="entry name" value="PKS"/>
    <property type="match status" value="1"/>
</dbReference>
<dbReference type="Pfam" id="PF00698">
    <property type="entry name" value="Acyl_transf_1"/>
    <property type="match status" value="1"/>
</dbReference>
<reference evidence="8" key="1">
    <citation type="submission" date="2022-10" db="EMBL/GenBank/DDBJ databases">
        <title>Tapping the CABI collections for fungal endophytes: first genome assemblies for Collariella, Neodidymelliopsis, Ascochyta clinopodiicola, Didymella pomorum, Didymosphaeria variabile, Neocosmospora piperis and Neocucurbitaria cava.</title>
        <authorList>
            <person name="Hill R."/>
        </authorList>
    </citation>
    <scope>NUCLEOTIDE SEQUENCE</scope>
    <source>
        <strain evidence="8">IMI 356815</strain>
    </source>
</reference>
<keyword evidence="9" id="KW-1185">Reference proteome</keyword>
<dbReference type="InterPro" id="IPR013217">
    <property type="entry name" value="Methyltransf_12"/>
</dbReference>
<dbReference type="GO" id="GO:0032259">
    <property type="term" value="P:methylation"/>
    <property type="evidence" value="ECO:0007669"/>
    <property type="project" value="UniProtKB-KW"/>
</dbReference>
<dbReference type="Pfam" id="PF08242">
    <property type="entry name" value="Methyltransf_12"/>
    <property type="match status" value="1"/>
</dbReference>
<protein>
    <recommendedName>
        <fullName evidence="10">Polyketide synthase</fullName>
    </recommendedName>
</protein>
<dbReference type="SUPFAM" id="SSF52151">
    <property type="entry name" value="FabD/lysophospholipase-like"/>
    <property type="match status" value="1"/>
</dbReference>
<evidence type="ECO:0000256" key="2">
    <source>
        <dbReference type="ARBA" id="ARBA00022553"/>
    </source>
</evidence>
<gene>
    <name evidence="8" type="ORF">N0V89_001694</name>
</gene>
<sequence length="1470" mass="160291">MLAATLIRDTYRRAGLDPLCDADRPQYFEAHGTGTPAGDPIEAEAIHSAFFGDKDATDGRLWVGSIKTVCGHTEGTAGIAGLMKASLALQQGVVPPNLLFNRLNPRIEHFTAHLQVPRRAEPWPKTQGRPRRAGVNNFGFGGTNCFALLEAYGQPSATTAHDGTAAAVPFLFSAASEKALSRYLEAFAAFVEANEQTVSLRDLAYTLHIRRSRLQYATAVAASDARELYTRLREKLQAASSGSPVGVRAQLGRDIGIVAIFTGQGAQWPRMGAGLLKHSPVVDIIADLEGHLSRLPPSDRPQWSLRQELERGADSSRVGEAELSQPLCTALQIVLVDLLRAAGITFTAVVGHSSGEIAAAYAANVLSAHDAIAIAYYRGMHTKLAGSQGHRGAMLAAGVTAEDASELLESPVFEGRATIAAYNASSSLTLAGDADAIEELQAILEDEDKFARLLKVDKAYHSHHMAPVAGPYADSLRALNIQVSTPTCTWISSVSGKNILDHGLDSLSHQYWVDNAVNPVLFMQAVQKTAADLGSGNNLLALEVGPHPALQGPATQTIRETTGADIPYTGLLKRGARDNVAVPEGLGHIWTHLGQPSLDLQAFDYFMSEKAPRRLVKDLPTYAWDHHVDYWHESRYTKASMSRPRVHELLGHMTSDASVEQELRWRQILSPSEIPWLGGHRLQSQIVFPAAGYVVLAIEACRELLALVPAFGPAKLIQVHDVNIQQALTFDSDDSRVEAIFALNNITREADIVSANFKYSAASSGTGHGLHNDSQLRVLTSGYVKISLGESSPQTLPARGPSPDSLLPVRAEEFYESLEKMEYEYSGEFRALSGLERKLGAVTGCVAGPSKDLKSELLVHPGMLDAAFQAVLLAKAAPFDGSLWSMHVPKTIDRITVNPCTSGSHVTSGQQLPFSSYLQNRMADSSFKGDVDVYPPRVRSFSASDESSHAMVQVEGLDCVPFSPPTAQDDREIMSVMVWDSAFPDAGKAAYDLRPIPDPRELELARFLERLSYYYLKQLQDSIPLDHPSRKDGQPLSKLFSFAKYVDSRIASGQLPFWKEEWFQDTQASIAAASKPFAGVADYKLLTRIGEKLPEIVEGKTSAIELTMKDDLLNDFYPVALGMAHHTKYLARTVKQITHRYPHMKILEIGAGTGGATKAILDMVGDSFSSYTFTDISAGFFLRAQEQFSSFPSSSRLAYKVLDISKDPLQQGYAEKAYDLIVASQVLHATPVMRQSLLNTRRLLKPGGYLVVNEGINNDTARLGTIFGAFPGWWLGAENDGRSLGPNLAVSEWNELLRGTGFSGCDSQVAVIDPLLTPNTVFVSQAVDARVNFLRDPLAVSPQALQLLNPATEPSMQELLIIGGEKATSAEIVSRLEPLLKKYFARMTHLRSLADVAALNVHVSSQTTILSLSDIDKPMFQDLTERDLRSMKYLLHNAGSVLWITQGRRAQDPFANSKSSRNPIYFSLDF</sequence>
<dbReference type="Gene3D" id="3.40.50.150">
    <property type="entry name" value="Vaccinia Virus protein VP39"/>
    <property type="match status" value="1"/>
</dbReference>
<evidence type="ECO:0000256" key="1">
    <source>
        <dbReference type="ARBA" id="ARBA00022450"/>
    </source>
</evidence>
<dbReference type="InterPro" id="IPR001227">
    <property type="entry name" value="Ac_transferase_dom_sf"/>
</dbReference>
<keyword evidence="2" id="KW-0597">Phosphoprotein</keyword>
<keyword evidence="4" id="KW-0808">Transferase</keyword>
<evidence type="ECO:0000256" key="3">
    <source>
        <dbReference type="ARBA" id="ARBA00022603"/>
    </source>
</evidence>
<dbReference type="GO" id="GO:0004312">
    <property type="term" value="F:fatty acid synthase activity"/>
    <property type="evidence" value="ECO:0007669"/>
    <property type="project" value="TreeGrafter"/>
</dbReference>
<dbReference type="InterPro" id="IPR020841">
    <property type="entry name" value="PKS_Beta-ketoAc_synthase_dom"/>
</dbReference>
<dbReference type="SUPFAM" id="SSF53901">
    <property type="entry name" value="Thiolase-like"/>
    <property type="match status" value="1"/>
</dbReference>
<evidence type="ECO:0000313" key="8">
    <source>
        <dbReference type="EMBL" id="KAJ4361125.1"/>
    </source>
</evidence>
<feature type="domain" description="Ketosynthase family 3 (KS3)" evidence="6">
    <location>
        <begin position="1"/>
        <end position="151"/>
    </location>
</feature>
<dbReference type="GeneID" id="80905224"/>
<dbReference type="CDD" id="cd02440">
    <property type="entry name" value="AdoMet_MTases"/>
    <property type="match status" value="1"/>
</dbReference>
<feature type="active site" description="Proton acceptor; for dehydratase activity" evidence="5">
    <location>
        <position position="680"/>
    </location>
</feature>
<dbReference type="Gene3D" id="3.40.366.10">
    <property type="entry name" value="Malonyl-Coenzyme A Acyl Carrier Protein, domain 2"/>
    <property type="match status" value="1"/>
</dbReference>
<keyword evidence="1" id="KW-0596">Phosphopantetheine</keyword>
<dbReference type="PROSITE" id="PS52019">
    <property type="entry name" value="PKS_MFAS_DH"/>
    <property type="match status" value="1"/>
</dbReference>
<dbReference type="EMBL" id="JAPEUX010000001">
    <property type="protein sequence ID" value="KAJ4361125.1"/>
    <property type="molecule type" value="Genomic_DNA"/>
</dbReference>
<dbReference type="InterPro" id="IPR016035">
    <property type="entry name" value="Acyl_Trfase/lysoPLipase"/>
</dbReference>
<dbReference type="GO" id="GO:0044550">
    <property type="term" value="P:secondary metabolite biosynthetic process"/>
    <property type="evidence" value="ECO:0007669"/>
    <property type="project" value="TreeGrafter"/>
</dbReference>
<feature type="region of interest" description="N-terminal hotdog fold" evidence="5">
    <location>
        <begin position="647"/>
        <end position="791"/>
    </location>
</feature>
<dbReference type="Gene3D" id="3.10.129.110">
    <property type="entry name" value="Polyketide synthase dehydratase"/>
    <property type="match status" value="1"/>
</dbReference>
<dbReference type="SUPFAM" id="SSF55048">
    <property type="entry name" value="Probable ACP-binding domain of malonyl-CoA ACP transacylase"/>
    <property type="match status" value="1"/>
</dbReference>
<evidence type="ECO:0008006" key="10">
    <source>
        <dbReference type="Google" id="ProtNLM"/>
    </source>
</evidence>
<dbReference type="InterPro" id="IPR032821">
    <property type="entry name" value="PKS_assoc"/>
</dbReference>
<organism evidence="8 9">
    <name type="scientific">Didymosphaeria variabile</name>
    <dbReference type="NCBI Taxonomy" id="1932322"/>
    <lineage>
        <taxon>Eukaryota</taxon>
        <taxon>Fungi</taxon>
        <taxon>Dikarya</taxon>
        <taxon>Ascomycota</taxon>
        <taxon>Pezizomycotina</taxon>
        <taxon>Dothideomycetes</taxon>
        <taxon>Pleosporomycetidae</taxon>
        <taxon>Pleosporales</taxon>
        <taxon>Massarineae</taxon>
        <taxon>Didymosphaeriaceae</taxon>
        <taxon>Didymosphaeria</taxon>
    </lineage>
</organism>
<dbReference type="InterPro" id="IPR029063">
    <property type="entry name" value="SAM-dependent_MTases_sf"/>
</dbReference>
<evidence type="ECO:0000256" key="5">
    <source>
        <dbReference type="PROSITE-ProRule" id="PRU01363"/>
    </source>
</evidence>
<dbReference type="InterPro" id="IPR016039">
    <property type="entry name" value="Thiolase-like"/>
</dbReference>
<dbReference type="PANTHER" id="PTHR43775">
    <property type="entry name" value="FATTY ACID SYNTHASE"/>
    <property type="match status" value="1"/>
</dbReference>
<dbReference type="PROSITE" id="PS52004">
    <property type="entry name" value="KS3_2"/>
    <property type="match status" value="1"/>
</dbReference>
<evidence type="ECO:0000313" key="9">
    <source>
        <dbReference type="Proteomes" id="UP001140513"/>
    </source>
</evidence>
<dbReference type="GO" id="GO:0008168">
    <property type="term" value="F:methyltransferase activity"/>
    <property type="evidence" value="ECO:0007669"/>
    <property type="project" value="UniProtKB-KW"/>
</dbReference>
<dbReference type="Proteomes" id="UP001140513">
    <property type="component" value="Unassembled WGS sequence"/>
</dbReference>
<dbReference type="PANTHER" id="PTHR43775:SF20">
    <property type="entry name" value="HYBRID PKS-NRPS SYNTHETASE APDA"/>
    <property type="match status" value="1"/>
</dbReference>
<dbReference type="InterPro" id="IPR016036">
    <property type="entry name" value="Malonyl_transacylase_ACP-bd"/>
</dbReference>